<gene>
    <name evidence="2" type="ORF">BCF44_11787</name>
</gene>
<keyword evidence="2" id="KW-0808">Transferase</keyword>
<evidence type="ECO:0000259" key="1">
    <source>
        <dbReference type="PROSITE" id="PS51186"/>
    </source>
</evidence>
<dbReference type="PROSITE" id="PS51186">
    <property type="entry name" value="GNAT"/>
    <property type="match status" value="1"/>
</dbReference>
<dbReference type="OrthoDB" id="5144929at2"/>
<dbReference type="SUPFAM" id="SSF55729">
    <property type="entry name" value="Acyl-CoA N-acyltransferases (Nat)"/>
    <property type="match status" value="1"/>
</dbReference>
<evidence type="ECO:0000313" key="2">
    <source>
        <dbReference type="EMBL" id="REH35699.1"/>
    </source>
</evidence>
<evidence type="ECO:0000313" key="3">
    <source>
        <dbReference type="Proteomes" id="UP000256269"/>
    </source>
</evidence>
<dbReference type="InterPro" id="IPR016181">
    <property type="entry name" value="Acyl_CoA_acyltransferase"/>
</dbReference>
<dbReference type="GO" id="GO:0016747">
    <property type="term" value="F:acyltransferase activity, transferring groups other than amino-acyl groups"/>
    <property type="evidence" value="ECO:0007669"/>
    <property type="project" value="InterPro"/>
</dbReference>
<dbReference type="EMBL" id="QUNO01000017">
    <property type="protein sequence ID" value="REH35699.1"/>
    <property type="molecule type" value="Genomic_DNA"/>
</dbReference>
<proteinExistence type="predicted"/>
<name>A0A3E0H0W9_9PSEU</name>
<dbReference type="RefSeq" id="WP_116179771.1">
    <property type="nucleotide sequence ID" value="NZ_CP144375.1"/>
</dbReference>
<dbReference type="Proteomes" id="UP000256269">
    <property type="component" value="Unassembled WGS sequence"/>
</dbReference>
<dbReference type="Pfam" id="PF00583">
    <property type="entry name" value="Acetyltransf_1"/>
    <property type="match status" value="1"/>
</dbReference>
<reference evidence="2 3" key="1">
    <citation type="submission" date="2018-08" db="EMBL/GenBank/DDBJ databases">
        <title>Genomic Encyclopedia of Archaeal and Bacterial Type Strains, Phase II (KMG-II): from individual species to whole genera.</title>
        <authorList>
            <person name="Goeker M."/>
        </authorList>
    </citation>
    <scope>NUCLEOTIDE SEQUENCE [LARGE SCALE GENOMIC DNA]</scope>
    <source>
        <strain evidence="2 3">DSM 45791</strain>
    </source>
</reference>
<protein>
    <submittedName>
        <fullName evidence="2">Acetyltransferase (GNAT) family protein</fullName>
    </submittedName>
</protein>
<feature type="domain" description="N-acetyltransferase" evidence="1">
    <location>
        <begin position="102"/>
        <end position="253"/>
    </location>
</feature>
<accession>A0A3E0H0W9</accession>
<sequence>MSWRESVLTPGLTVRDSPLDGERFGVGVTRVTVSATSTAGLEEVLAVARDSTADVVVLRYPAGNVTWFAGLRAVPGRAAIFADTLTYWRLRVGGGRRPAPSEEIAVVAEPDPDMVADLMATGFAGYANHYAANPLFDPALSAVAYPDWACRSAKSGHAIAVHDGRGPLGAITWERDDDRVELLLAAVAPAARGRAVYPRLIAAVEDRASELGADFLVSPTQGHNIAGQRAWARYGFEPAHPLATVHLVRSELL</sequence>
<keyword evidence="3" id="KW-1185">Reference proteome</keyword>
<dbReference type="AlphaFoldDB" id="A0A3E0H0W9"/>
<organism evidence="2 3">
    <name type="scientific">Kutzneria buriramensis</name>
    <dbReference type="NCBI Taxonomy" id="1045776"/>
    <lineage>
        <taxon>Bacteria</taxon>
        <taxon>Bacillati</taxon>
        <taxon>Actinomycetota</taxon>
        <taxon>Actinomycetes</taxon>
        <taxon>Pseudonocardiales</taxon>
        <taxon>Pseudonocardiaceae</taxon>
        <taxon>Kutzneria</taxon>
    </lineage>
</organism>
<dbReference type="InterPro" id="IPR000182">
    <property type="entry name" value="GNAT_dom"/>
</dbReference>
<comment type="caution">
    <text evidence="2">The sequence shown here is derived from an EMBL/GenBank/DDBJ whole genome shotgun (WGS) entry which is preliminary data.</text>
</comment>
<dbReference type="Gene3D" id="3.40.630.30">
    <property type="match status" value="1"/>
</dbReference>